<evidence type="ECO:0000259" key="2">
    <source>
        <dbReference type="PROSITE" id="PS50022"/>
    </source>
</evidence>
<keyword evidence="4" id="KW-1185">Reference proteome</keyword>
<accession>A0ABN2G068</accession>
<dbReference type="PROSITE" id="PS50022">
    <property type="entry name" value="FA58C_3"/>
    <property type="match status" value="1"/>
</dbReference>
<dbReference type="InterPro" id="IPR008979">
    <property type="entry name" value="Galactose-bd-like_sf"/>
</dbReference>
<dbReference type="Gene3D" id="2.60.120.260">
    <property type="entry name" value="Galactose-binding domain-like"/>
    <property type="match status" value="1"/>
</dbReference>
<dbReference type="RefSeq" id="WP_344307776.1">
    <property type="nucleotide sequence ID" value="NZ_BAAANY010000003.1"/>
</dbReference>
<evidence type="ECO:0000256" key="1">
    <source>
        <dbReference type="SAM" id="SignalP"/>
    </source>
</evidence>
<dbReference type="EMBL" id="BAAANY010000003">
    <property type="protein sequence ID" value="GAA1663066.1"/>
    <property type="molecule type" value="Genomic_DNA"/>
</dbReference>
<dbReference type="Pfam" id="PF00754">
    <property type="entry name" value="F5_F8_type_C"/>
    <property type="match status" value="1"/>
</dbReference>
<dbReference type="InterPro" id="IPR000421">
    <property type="entry name" value="FA58C"/>
</dbReference>
<feature type="domain" description="F5/8 type C" evidence="2">
    <location>
        <begin position="33"/>
        <end position="167"/>
    </location>
</feature>
<organism evidence="3 4">
    <name type="scientific">Fodinicola feengrottensis</name>
    <dbReference type="NCBI Taxonomy" id="435914"/>
    <lineage>
        <taxon>Bacteria</taxon>
        <taxon>Bacillati</taxon>
        <taxon>Actinomycetota</taxon>
        <taxon>Actinomycetes</taxon>
        <taxon>Mycobacteriales</taxon>
        <taxon>Fodinicola</taxon>
    </lineage>
</organism>
<sequence length="736" mass="77973">MTPTPVRRLPFLAAALAIALALSSLLAAPAAPVAAATCGTANAALNAPATASSTESASYPASAAVDGDTGSRWSSQFSDPQWLRIDLGSSQQLCEVDLTWEAAYARAFELQTSPDGNTWTDIYSTTTGPGGSQAIPVTGSGRYLRIYGTQRATPYGYSLFEVAVHTPGGGSTIPPTDPKNPNFGPNVFVYGPGSSQPDMQNKLTSIFNQQHTNQFGSERYEVLFQPGSYNADVNLGFYTEVAGLGMSPDDVNINGHVRVEADWLQQGSDPNNLGNATQNFWRDAENLSVTLPAGQIERWAVSQAVPYRRMHLRGQVQLWNGGDGWSSGGLIADSRIDGLVESGSQQQFLTRNSELNGGWTGSNWNMVFVGSTGTPAQSYPSPPDTVVGQTPVVREKPFLYLDGSGNYNVFVPGVRQNSSGTSWGHGTPVGNSISLSQFYVASPASSAATLNAALAQGLNLLFTPGVYHLNQTLNVTRPDTVLLGMGMATLIPDNGVTAISTADVDGINIGGLLIDAGTSNSQVLVQIGQPGSTASHVADPASIHDVFFRIGGAAVGKATQSLLINSNNVVGDHMWLWRGDHTYGVGWTVNTANNGLVVNGNDVTMYGLFVEHYQQFNVLWNGNGGRTYFFQNELPYDVPDQGSWTSGGGNQGWAAYKVANSVTSHEAWGVGSYCFFNTNNSIVASHAFEVPDTPGVKFHDLVTVSLGGVGTISHVINNTGPAANTSHQVSPWTNYP</sequence>
<dbReference type="CDD" id="cd23669">
    <property type="entry name" value="GH55_SacteLam55A-like"/>
    <property type="match status" value="1"/>
</dbReference>
<dbReference type="SUPFAM" id="SSF49785">
    <property type="entry name" value="Galactose-binding domain-like"/>
    <property type="match status" value="1"/>
</dbReference>
<dbReference type="InterPro" id="IPR006311">
    <property type="entry name" value="TAT_signal"/>
</dbReference>
<reference evidence="3 4" key="1">
    <citation type="journal article" date="2019" name="Int. J. Syst. Evol. Microbiol.">
        <title>The Global Catalogue of Microorganisms (GCM) 10K type strain sequencing project: providing services to taxonomists for standard genome sequencing and annotation.</title>
        <authorList>
            <consortium name="The Broad Institute Genomics Platform"/>
            <consortium name="The Broad Institute Genome Sequencing Center for Infectious Disease"/>
            <person name="Wu L."/>
            <person name="Ma J."/>
        </authorList>
    </citation>
    <scope>NUCLEOTIDE SEQUENCE [LARGE SCALE GENOMIC DNA]</scope>
    <source>
        <strain evidence="3 4">JCM 14718</strain>
    </source>
</reference>
<gene>
    <name evidence="3" type="ORF">GCM10009765_10680</name>
</gene>
<evidence type="ECO:0000313" key="4">
    <source>
        <dbReference type="Proteomes" id="UP001500618"/>
    </source>
</evidence>
<proteinExistence type="predicted"/>
<feature type="chain" id="PRO_5046060222" evidence="1">
    <location>
        <begin position="28"/>
        <end position="736"/>
    </location>
</feature>
<name>A0ABN2G068_9ACTN</name>
<keyword evidence="1" id="KW-0732">Signal</keyword>
<evidence type="ECO:0000313" key="3">
    <source>
        <dbReference type="EMBL" id="GAA1663066.1"/>
    </source>
</evidence>
<comment type="caution">
    <text evidence="3">The sequence shown here is derived from an EMBL/GenBank/DDBJ whole genome shotgun (WGS) entry which is preliminary data.</text>
</comment>
<protein>
    <submittedName>
        <fullName evidence="3">Discoidin domain-containing protein</fullName>
    </submittedName>
</protein>
<dbReference type="Proteomes" id="UP001500618">
    <property type="component" value="Unassembled WGS sequence"/>
</dbReference>
<feature type="signal peptide" evidence="1">
    <location>
        <begin position="1"/>
        <end position="27"/>
    </location>
</feature>
<dbReference type="PROSITE" id="PS51318">
    <property type="entry name" value="TAT"/>
    <property type="match status" value="1"/>
</dbReference>
<dbReference type="InterPro" id="IPR059186">
    <property type="entry name" value="SACTE_4363"/>
</dbReference>